<sequence length="549" mass="63115">MVLESSSKVLPQPTVFLSLCFVLVSVIYSFATSYERLPTTIPWIGKDASKLFAETRAHFASFSRIRQWLKIGYDKYSSKGQAYILPDFSGKPEVIIPNSEIRWLLDQPDTVLSAAALHYDTLAGAYAFTHPRILREPFHEHVVHRNMGRRIGDLIEDLWDEIGCAIDDTWGKDTGIWKEVCVFDNMMHIIARASNRVFIGLPLCRNELYLKSMEAFTGDVSTAIILLRFVPRLLEPLIGRLIGLLSMHHYRQSASLHLPVIRERLENMARKDTQQDFEWDEPNDYLNWHIRLAQKEGNKIELEPEMISKRLMPINFGAIHTTVFTITNCLFDLLASQPYGEDRKTPVEVIREEAEARYKACNGIWSKASVAHLVYTDSAIRESMRVSGFVTRGLQRKVVAKDGLEHKGLGFRLPFGSTVSVDAHNIMHDTQMYENANSFDPFRFARQREREDMLVKEQRREWKTATLESKQLSCSSTSEKFLTFGHGRHACPGRFLVSHELKLLLAYVTMHYDIESLESRPPNTWFGQHIIPPMKATIRIRRRAEDTLG</sequence>
<comment type="cofactor">
    <cofactor evidence="1">
        <name>heme</name>
        <dbReference type="ChEBI" id="CHEBI:30413"/>
    </cofactor>
</comment>
<dbReference type="EMBL" id="KN847624">
    <property type="protein sequence ID" value="KIV98586.1"/>
    <property type="molecule type" value="Genomic_DNA"/>
</dbReference>
<evidence type="ECO:0000256" key="3">
    <source>
        <dbReference type="ARBA" id="ARBA00022617"/>
    </source>
</evidence>
<dbReference type="InParanoid" id="A0A0D1YD21"/>
<dbReference type="Pfam" id="PF00067">
    <property type="entry name" value="p450"/>
    <property type="match status" value="1"/>
</dbReference>
<keyword evidence="4 8" id="KW-0479">Metal-binding</keyword>
<dbReference type="SUPFAM" id="SSF48264">
    <property type="entry name" value="Cytochrome P450"/>
    <property type="match status" value="1"/>
</dbReference>
<dbReference type="GO" id="GO:0004497">
    <property type="term" value="F:monooxygenase activity"/>
    <property type="evidence" value="ECO:0007669"/>
    <property type="project" value="UniProtKB-KW"/>
</dbReference>
<dbReference type="HOGENOM" id="CLU_022195_9_2_1"/>
<keyword evidence="7 8" id="KW-0503">Monooxygenase</keyword>
<dbReference type="GO" id="GO:0016705">
    <property type="term" value="F:oxidoreductase activity, acting on paired donors, with incorporation or reduction of molecular oxygen"/>
    <property type="evidence" value="ECO:0007669"/>
    <property type="project" value="InterPro"/>
</dbReference>
<comment type="similarity">
    <text evidence="2 8">Belongs to the cytochrome P450 family.</text>
</comment>
<keyword evidence="5 8" id="KW-0560">Oxidoreductase</keyword>
<keyword evidence="9" id="KW-1133">Transmembrane helix</keyword>
<evidence type="ECO:0000313" key="11">
    <source>
        <dbReference type="Proteomes" id="UP000053259"/>
    </source>
</evidence>
<keyword evidence="3 8" id="KW-0349">Heme</keyword>
<dbReference type="CDD" id="cd11041">
    <property type="entry name" value="CYP503A1-like"/>
    <property type="match status" value="1"/>
</dbReference>
<gene>
    <name evidence="10" type="ORF">PV09_09620</name>
</gene>
<dbReference type="InterPro" id="IPR001128">
    <property type="entry name" value="Cyt_P450"/>
</dbReference>
<evidence type="ECO:0000256" key="6">
    <source>
        <dbReference type="ARBA" id="ARBA00023004"/>
    </source>
</evidence>
<dbReference type="PROSITE" id="PS00086">
    <property type="entry name" value="CYTOCHROME_P450"/>
    <property type="match status" value="1"/>
</dbReference>
<evidence type="ECO:0000256" key="8">
    <source>
        <dbReference type="RuleBase" id="RU000461"/>
    </source>
</evidence>
<evidence type="ECO:0000313" key="10">
    <source>
        <dbReference type="EMBL" id="KIV98586.1"/>
    </source>
</evidence>
<dbReference type="GO" id="GO:0020037">
    <property type="term" value="F:heme binding"/>
    <property type="evidence" value="ECO:0007669"/>
    <property type="project" value="InterPro"/>
</dbReference>
<dbReference type="STRING" id="253628.A0A0D1YD21"/>
<evidence type="ECO:0000256" key="9">
    <source>
        <dbReference type="SAM" id="Phobius"/>
    </source>
</evidence>
<organism evidence="10 11">
    <name type="scientific">Verruconis gallopava</name>
    <dbReference type="NCBI Taxonomy" id="253628"/>
    <lineage>
        <taxon>Eukaryota</taxon>
        <taxon>Fungi</taxon>
        <taxon>Dikarya</taxon>
        <taxon>Ascomycota</taxon>
        <taxon>Pezizomycotina</taxon>
        <taxon>Dothideomycetes</taxon>
        <taxon>Pleosporomycetidae</taxon>
        <taxon>Venturiales</taxon>
        <taxon>Sympoventuriaceae</taxon>
        <taxon>Verruconis</taxon>
    </lineage>
</organism>
<dbReference type="PANTHER" id="PTHR46206">
    <property type="entry name" value="CYTOCHROME P450"/>
    <property type="match status" value="1"/>
</dbReference>
<dbReference type="AlphaFoldDB" id="A0A0D1YD21"/>
<evidence type="ECO:0000256" key="1">
    <source>
        <dbReference type="ARBA" id="ARBA00001971"/>
    </source>
</evidence>
<proteinExistence type="inferred from homology"/>
<dbReference type="Gene3D" id="1.10.630.10">
    <property type="entry name" value="Cytochrome P450"/>
    <property type="match status" value="1"/>
</dbReference>
<dbReference type="OrthoDB" id="1844152at2759"/>
<evidence type="ECO:0000256" key="7">
    <source>
        <dbReference type="ARBA" id="ARBA00023033"/>
    </source>
</evidence>
<keyword evidence="9" id="KW-0812">Transmembrane</keyword>
<dbReference type="InterPro" id="IPR036396">
    <property type="entry name" value="Cyt_P450_sf"/>
</dbReference>
<dbReference type="Proteomes" id="UP000053259">
    <property type="component" value="Unassembled WGS sequence"/>
</dbReference>
<keyword evidence="6 8" id="KW-0408">Iron</keyword>
<evidence type="ECO:0008006" key="12">
    <source>
        <dbReference type="Google" id="ProtNLM"/>
    </source>
</evidence>
<dbReference type="PANTHER" id="PTHR46206:SF1">
    <property type="entry name" value="P450, PUTATIVE (EUROFUNG)-RELATED"/>
    <property type="match status" value="1"/>
</dbReference>
<evidence type="ECO:0000256" key="2">
    <source>
        <dbReference type="ARBA" id="ARBA00010617"/>
    </source>
</evidence>
<protein>
    <recommendedName>
        <fullName evidence="12">P450 monooxygenase</fullName>
    </recommendedName>
</protein>
<keyword evidence="11" id="KW-1185">Reference proteome</keyword>
<dbReference type="RefSeq" id="XP_016208456.1">
    <property type="nucleotide sequence ID" value="XM_016363714.1"/>
</dbReference>
<accession>A0A0D1YD21</accession>
<evidence type="ECO:0000256" key="4">
    <source>
        <dbReference type="ARBA" id="ARBA00022723"/>
    </source>
</evidence>
<dbReference type="VEuPathDB" id="FungiDB:PV09_09620"/>
<evidence type="ECO:0000256" key="5">
    <source>
        <dbReference type="ARBA" id="ARBA00023002"/>
    </source>
</evidence>
<keyword evidence="9" id="KW-0472">Membrane</keyword>
<dbReference type="InterPro" id="IPR017972">
    <property type="entry name" value="Cyt_P450_CS"/>
</dbReference>
<feature type="transmembrane region" description="Helical" evidence="9">
    <location>
        <begin position="12"/>
        <end position="31"/>
    </location>
</feature>
<dbReference type="GO" id="GO:0005506">
    <property type="term" value="F:iron ion binding"/>
    <property type="evidence" value="ECO:0007669"/>
    <property type="project" value="InterPro"/>
</dbReference>
<reference evidence="10 11" key="1">
    <citation type="submission" date="2015-01" db="EMBL/GenBank/DDBJ databases">
        <title>The Genome Sequence of Ochroconis gallopava CBS43764.</title>
        <authorList>
            <consortium name="The Broad Institute Genomics Platform"/>
            <person name="Cuomo C."/>
            <person name="de Hoog S."/>
            <person name="Gorbushina A."/>
            <person name="Stielow B."/>
            <person name="Teixiera M."/>
            <person name="Abouelleil A."/>
            <person name="Chapman S.B."/>
            <person name="Priest M."/>
            <person name="Young S.K."/>
            <person name="Wortman J."/>
            <person name="Nusbaum C."/>
            <person name="Birren B."/>
        </authorList>
    </citation>
    <scope>NUCLEOTIDE SEQUENCE [LARGE SCALE GENOMIC DNA]</scope>
    <source>
        <strain evidence="10 11">CBS 43764</strain>
    </source>
</reference>
<dbReference type="GeneID" id="27317593"/>
<name>A0A0D1YD21_9PEZI</name>